<dbReference type="EMBL" id="CATQJA010002704">
    <property type="protein sequence ID" value="CAJ0585442.1"/>
    <property type="molecule type" value="Genomic_DNA"/>
</dbReference>
<dbReference type="AlphaFoldDB" id="A0AA36GHI2"/>
<accession>A0AA36GHI2</accession>
<protein>
    <submittedName>
        <fullName evidence="1">Uncharacterized protein</fullName>
    </submittedName>
</protein>
<comment type="caution">
    <text evidence="1">The sequence shown here is derived from an EMBL/GenBank/DDBJ whole genome shotgun (WGS) entry which is preliminary data.</text>
</comment>
<name>A0AA36GHI2_9BILA</name>
<feature type="non-terminal residue" evidence="1">
    <location>
        <position position="71"/>
    </location>
</feature>
<proteinExistence type="predicted"/>
<keyword evidence="2" id="KW-1185">Reference proteome</keyword>
<reference evidence="1" key="1">
    <citation type="submission" date="2023-06" db="EMBL/GenBank/DDBJ databases">
        <authorList>
            <person name="Delattre M."/>
        </authorList>
    </citation>
    <scope>NUCLEOTIDE SEQUENCE</scope>
    <source>
        <strain evidence="1">AF72</strain>
    </source>
</reference>
<organism evidence="1 2">
    <name type="scientific">Mesorhabditis spiculigera</name>
    <dbReference type="NCBI Taxonomy" id="96644"/>
    <lineage>
        <taxon>Eukaryota</taxon>
        <taxon>Metazoa</taxon>
        <taxon>Ecdysozoa</taxon>
        <taxon>Nematoda</taxon>
        <taxon>Chromadorea</taxon>
        <taxon>Rhabditida</taxon>
        <taxon>Rhabditina</taxon>
        <taxon>Rhabditomorpha</taxon>
        <taxon>Rhabditoidea</taxon>
        <taxon>Rhabditidae</taxon>
        <taxon>Mesorhabditinae</taxon>
        <taxon>Mesorhabditis</taxon>
    </lineage>
</organism>
<evidence type="ECO:0000313" key="2">
    <source>
        <dbReference type="Proteomes" id="UP001177023"/>
    </source>
</evidence>
<evidence type="ECO:0000313" key="1">
    <source>
        <dbReference type="EMBL" id="CAJ0585442.1"/>
    </source>
</evidence>
<dbReference type="Proteomes" id="UP001177023">
    <property type="component" value="Unassembled WGS sequence"/>
</dbReference>
<gene>
    <name evidence="1" type="ORF">MSPICULIGERA_LOCUS23465</name>
</gene>
<sequence length="71" mass="8225">MCVTPIFPHPSPFKEMCIEHQPVRATGKLQLQIRYIEVDTAEEAEAIWQSFPNARKIETLQLLGEKTCHHH</sequence>